<protein>
    <submittedName>
        <fullName evidence="3">Glucuronosyltransferase</fullName>
    </submittedName>
</protein>
<dbReference type="Pfam" id="PF00201">
    <property type="entry name" value="UDPGT"/>
    <property type="match status" value="1"/>
</dbReference>
<dbReference type="InterPro" id="IPR002213">
    <property type="entry name" value="UDP_glucos_trans"/>
</dbReference>
<evidence type="ECO:0000313" key="2">
    <source>
        <dbReference type="Proteomes" id="UP000050640"/>
    </source>
</evidence>
<dbReference type="STRING" id="1147741.A0A0R3S166"/>
<keyword evidence="2" id="KW-1185">Reference proteome</keyword>
<dbReference type="Proteomes" id="UP000050640">
    <property type="component" value="Unplaced"/>
</dbReference>
<evidence type="ECO:0000256" key="1">
    <source>
        <dbReference type="ARBA" id="ARBA00022679"/>
    </source>
</evidence>
<accession>A0A0R3S166</accession>
<organism evidence="2 3">
    <name type="scientific">Elaeophora elaphi</name>
    <dbReference type="NCBI Taxonomy" id="1147741"/>
    <lineage>
        <taxon>Eukaryota</taxon>
        <taxon>Metazoa</taxon>
        <taxon>Ecdysozoa</taxon>
        <taxon>Nematoda</taxon>
        <taxon>Chromadorea</taxon>
        <taxon>Rhabditida</taxon>
        <taxon>Spirurina</taxon>
        <taxon>Spiruromorpha</taxon>
        <taxon>Filarioidea</taxon>
        <taxon>Onchocercidae</taxon>
        <taxon>Elaeophora</taxon>
    </lineage>
</organism>
<sequence length="100" mass="11856">MTTGLRLTARNVGMMLEKQNLSKESIEEALEYQIFVVIYRYKKKMLIFQDMMTDMLYSELNHSIFWVEFIERHNEIPHARSGADDLNAFQYFLLGIILCV</sequence>
<dbReference type="WBParaSite" id="EEL_0000839701-mRNA-1">
    <property type="protein sequence ID" value="EEL_0000839701-mRNA-1"/>
    <property type="gene ID" value="EEL_0000839701"/>
</dbReference>
<keyword evidence="1" id="KW-0808">Transferase</keyword>
<dbReference type="AlphaFoldDB" id="A0A0R3S166"/>
<dbReference type="GO" id="GO:0008194">
    <property type="term" value="F:UDP-glycosyltransferase activity"/>
    <property type="evidence" value="ECO:0007669"/>
    <property type="project" value="InterPro"/>
</dbReference>
<name>A0A0R3S166_9BILA</name>
<proteinExistence type="predicted"/>
<reference evidence="3" key="1">
    <citation type="submission" date="2017-02" db="UniProtKB">
        <authorList>
            <consortium name="WormBaseParasite"/>
        </authorList>
    </citation>
    <scope>IDENTIFICATION</scope>
</reference>
<evidence type="ECO:0000313" key="3">
    <source>
        <dbReference type="WBParaSite" id="EEL_0000839701-mRNA-1"/>
    </source>
</evidence>